<dbReference type="SUPFAM" id="SSF46565">
    <property type="entry name" value="Chaperone J-domain"/>
    <property type="match status" value="1"/>
</dbReference>
<dbReference type="EMBL" id="VSSQ01002917">
    <property type="protein sequence ID" value="MPM18083.1"/>
    <property type="molecule type" value="Genomic_DNA"/>
</dbReference>
<dbReference type="InterPro" id="IPR019734">
    <property type="entry name" value="TPR_rpt"/>
</dbReference>
<dbReference type="PROSITE" id="PS50076">
    <property type="entry name" value="DNAJ_2"/>
    <property type="match status" value="1"/>
</dbReference>
<dbReference type="Gene3D" id="1.10.287.110">
    <property type="entry name" value="DnaJ domain"/>
    <property type="match status" value="1"/>
</dbReference>
<accession>A0A644XUV7</accession>
<reference evidence="4" key="1">
    <citation type="submission" date="2019-08" db="EMBL/GenBank/DDBJ databases">
        <authorList>
            <person name="Kucharzyk K."/>
            <person name="Murdoch R.W."/>
            <person name="Higgins S."/>
            <person name="Loffler F."/>
        </authorList>
    </citation>
    <scope>NUCLEOTIDE SEQUENCE</scope>
</reference>
<dbReference type="CDD" id="cd06257">
    <property type="entry name" value="DnaJ"/>
    <property type="match status" value="1"/>
</dbReference>
<dbReference type="InterPro" id="IPR050817">
    <property type="entry name" value="DjlA_DnaK_co-chaperone"/>
</dbReference>
<gene>
    <name evidence="4" type="primary">dnaJ_31</name>
    <name evidence="4" type="ORF">SDC9_64489</name>
</gene>
<comment type="caution">
    <text evidence="4">The sequence shown here is derived from an EMBL/GenBank/DDBJ whole genome shotgun (WGS) entry which is preliminary data.</text>
</comment>
<dbReference type="InterPro" id="IPR011990">
    <property type="entry name" value="TPR-like_helical_dom_sf"/>
</dbReference>
<dbReference type="PANTHER" id="PTHR24074">
    <property type="entry name" value="CO-CHAPERONE PROTEIN DJLA"/>
    <property type="match status" value="1"/>
</dbReference>
<organism evidence="4">
    <name type="scientific">bioreactor metagenome</name>
    <dbReference type="NCBI Taxonomy" id="1076179"/>
    <lineage>
        <taxon>unclassified sequences</taxon>
        <taxon>metagenomes</taxon>
        <taxon>ecological metagenomes</taxon>
    </lineage>
</organism>
<dbReference type="InterPro" id="IPR036869">
    <property type="entry name" value="J_dom_sf"/>
</dbReference>
<evidence type="ECO:0000256" key="1">
    <source>
        <dbReference type="ARBA" id="ARBA00022737"/>
    </source>
</evidence>
<dbReference type="AlphaFoldDB" id="A0A644XUV7"/>
<dbReference type="InterPro" id="IPR001623">
    <property type="entry name" value="DnaJ_domain"/>
</dbReference>
<sequence length="220" mass="23977">MNPYKVLGVSENASQEEIRAAYLELVKKYHPDKYTDNPLKELAGEKLKEINQAYEMLTKKQSSSGSSGAYGSGGSYDSGSYGSYGSGAYSSGGTYRAGGSAYSGPNATEFNRARSFINQNNLNAARTILDGPNIAHNAEWNYLYGVIYLRQGWYEKAYACISKAYEMEPDNPDYRNAYVSLNNSGRTYNRGTGGNFDASPCCDICSALMCLNCCCGGDCF</sequence>
<dbReference type="Pfam" id="PF07719">
    <property type="entry name" value="TPR_2"/>
    <property type="match status" value="1"/>
</dbReference>
<evidence type="ECO:0000256" key="2">
    <source>
        <dbReference type="ARBA" id="ARBA00022803"/>
    </source>
</evidence>
<name>A0A644XUV7_9ZZZZ</name>
<proteinExistence type="predicted"/>
<keyword evidence="1" id="KW-0677">Repeat</keyword>
<dbReference type="PRINTS" id="PR00625">
    <property type="entry name" value="JDOMAIN"/>
</dbReference>
<keyword evidence="2" id="KW-0802">TPR repeat</keyword>
<dbReference type="Gene3D" id="1.25.40.10">
    <property type="entry name" value="Tetratricopeptide repeat domain"/>
    <property type="match status" value="1"/>
</dbReference>
<evidence type="ECO:0000313" key="4">
    <source>
        <dbReference type="EMBL" id="MPM18083.1"/>
    </source>
</evidence>
<dbReference type="PROSITE" id="PS50005">
    <property type="entry name" value="TPR"/>
    <property type="match status" value="1"/>
</dbReference>
<dbReference type="SMART" id="SM00271">
    <property type="entry name" value="DnaJ"/>
    <property type="match status" value="1"/>
</dbReference>
<evidence type="ECO:0000259" key="3">
    <source>
        <dbReference type="PROSITE" id="PS50076"/>
    </source>
</evidence>
<protein>
    <submittedName>
        <fullName evidence="4">Chaperone protein DnaJ</fullName>
    </submittedName>
</protein>
<dbReference type="SUPFAM" id="SSF48452">
    <property type="entry name" value="TPR-like"/>
    <property type="match status" value="1"/>
</dbReference>
<dbReference type="InterPro" id="IPR013105">
    <property type="entry name" value="TPR_2"/>
</dbReference>
<feature type="domain" description="J" evidence="3">
    <location>
        <begin position="2"/>
        <end position="85"/>
    </location>
</feature>
<dbReference type="Pfam" id="PF00226">
    <property type="entry name" value="DnaJ"/>
    <property type="match status" value="1"/>
</dbReference>